<dbReference type="AlphaFoldDB" id="X1FFJ4"/>
<dbReference type="Gene3D" id="3.40.50.300">
    <property type="entry name" value="P-loop containing nucleotide triphosphate hydrolases"/>
    <property type="match status" value="1"/>
</dbReference>
<dbReference type="InterPro" id="IPR017900">
    <property type="entry name" value="4Fe4S_Fe_S_CS"/>
</dbReference>
<proteinExistence type="predicted"/>
<dbReference type="InterPro" id="IPR002586">
    <property type="entry name" value="CobQ/CobB/MinD/ParA_Nub-bd_dom"/>
</dbReference>
<name>X1FFJ4_9ZZZZ</name>
<dbReference type="InterPro" id="IPR027417">
    <property type="entry name" value="P-loop_NTPase"/>
</dbReference>
<dbReference type="InterPro" id="IPR017896">
    <property type="entry name" value="4Fe4S_Fe-S-bd"/>
</dbReference>
<dbReference type="EMBL" id="BARU01000321">
    <property type="protein sequence ID" value="GAH19533.1"/>
    <property type="molecule type" value="Genomic_DNA"/>
</dbReference>
<dbReference type="PROSITE" id="PS51379">
    <property type="entry name" value="4FE4S_FER_2"/>
    <property type="match status" value="2"/>
</dbReference>
<dbReference type="PANTHER" id="PTHR43063">
    <property type="entry name" value="4FE-4S CLUSTER CONTAINING PARA FAMILY ATPASE PROTEIN"/>
    <property type="match status" value="1"/>
</dbReference>
<organism evidence="2">
    <name type="scientific">marine sediment metagenome</name>
    <dbReference type="NCBI Taxonomy" id="412755"/>
    <lineage>
        <taxon>unclassified sequences</taxon>
        <taxon>metagenomes</taxon>
        <taxon>ecological metagenomes</taxon>
    </lineage>
</organism>
<dbReference type="SUPFAM" id="SSF54862">
    <property type="entry name" value="4Fe-4S ferredoxins"/>
    <property type="match status" value="1"/>
</dbReference>
<dbReference type="Gene3D" id="3.30.70.20">
    <property type="match status" value="1"/>
</dbReference>
<comment type="caution">
    <text evidence="2">The sequence shown here is derived from an EMBL/GenBank/DDBJ whole genome shotgun (WGS) entry which is preliminary data.</text>
</comment>
<gene>
    <name evidence="2" type="ORF">S03H2_01171</name>
</gene>
<accession>X1FFJ4</accession>
<dbReference type="Pfam" id="PF00037">
    <property type="entry name" value="Fer4"/>
    <property type="match status" value="2"/>
</dbReference>
<sequence>MLKPKIICVTGGKGGTGKTLVAVNLAIMFKNRGYKVLLIDGDVENPNTFLLLNAKLKNKTKVLYFLPKIIEDKCTKCGLCAENCETHALLYIKDSYPIPISTVCSGCKLCYKICPTDAIEPDLKVIGWTYTASAFNIDLFLGELKPAEARSAVIVNKLMENLENVIKTEPEKYNIVILDTAPGAHCDVEELINSADFIIPVTEPTRFGKVDLLRIIELIELLKREYKAIVNRSSLLGYKEKFLKELEEKGIEILGDIPLDEEIVSSYCQGIPLMEERSKFDRDGAGYKSFEKIFENLIKWGDF</sequence>
<evidence type="ECO:0000313" key="2">
    <source>
        <dbReference type="EMBL" id="GAH19533.1"/>
    </source>
</evidence>
<dbReference type="SUPFAM" id="SSF52540">
    <property type="entry name" value="P-loop containing nucleoside triphosphate hydrolases"/>
    <property type="match status" value="1"/>
</dbReference>
<feature type="domain" description="4Fe-4S ferredoxin-type" evidence="1">
    <location>
        <begin position="95"/>
        <end position="124"/>
    </location>
</feature>
<dbReference type="PROSITE" id="PS00198">
    <property type="entry name" value="4FE4S_FER_1"/>
    <property type="match status" value="2"/>
</dbReference>
<dbReference type="PANTHER" id="PTHR43063:SF1">
    <property type="entry name" value="4FE-4S CLUSTER CONTAINING PARA FAMILY ATPASE PROTEIN"/>
    <property type="match status" value="1"/>
</dbReference>
<protein>
    <recommendedName>
        <fullName evidence="1">4Fe-4S ferredoxin-type domain-containing protein</fullName>
    </recommendedName>
</protein>
<dbReference type="Pfam" id="PF01656">
    <property type="entry name" value="CbiA"/>
    <property type="match status" value="1"/>
</dbReference>
<feature type="domain" description="4Fe-4S ferredoxin-type" evidence="1">
    <location>
        <begin position="65"/>
        <end position="94"/>
    </location>
</feature>
<reference evidence="2" key="1">
    <citation type="journal article" date="2014" name="Front. Microbiol.">
        <title>High frequency of phylogenetically diverse reductive dehalogenase-homologous genes in deep subseafloor sedimentary metagenomes.</title>
        <authorList>
            <person name="Kawai M."/>
            <person name="Futagami T."/>
            <person name="Toyoda A."/>
            <person name="Takaki Y."/>
            <person name="Nishi S."/>
            <person name="Hori S."/>
            <person name="Arai W."/>
            <person name="Tsubouchi T."/>
            <person name="Morono Y."/>
            <person name="Uchiyama I."/>
            <person name="Ito T."/>
            <person name="Fujiyama A."/>
            <person name="Inagaki F."/>
            <person name="Takami H."/>
        </authorList>
    </citation>
    <scope>NUCLEOTIDE SEQUENCE</scope>
    <source>
        <strain evidence="2">Expedition CK06-06</strain>
    </source>
</reference>
<evidence type="ECO:0000259" key="1">
    <source>
        <dbReference type="PROSITE" id="PS51379"/>
    </source>
</evidence>